<gene>
    <name evidence="1" type="ORF">STAS_05532</name>
</gene>
<proteinExistence type="predicted"/>
<reference evidence="2" key="1">
    <citation type="journal article" date="2019" name="Curr. Biol.">
        <title>Genome Sequence of Striga asiatica Provides Insight into the Evolution of Plant Parasitism.</title>
        <authorList>
            <person name="Yoshida S."/>
            <person name="Kim S."/>
            <person name="Wafula E.K."/>
            <person name="Tanskanen J."/>
            <person name="Kim Y.M."/>
            <person name="Honaas L."/>
            <person name="Yang Z."/>
            <person name="Spallek T."/>
            <person name="Conn C.E."/>
            <person name="Ichihashi Y."/>
            <person name="Cheong K."/>
            <person name="Cui S."/>
            <person name="Der J.P."/>
            <person name="Gundlach H."/>
            <person name="Jiao Y."/>
            <person name="Hori C."/>
            <person name="Ishida J.K."/>
            <person name="Kasahara H."/>
            <person name="Kiba T."/>
            <person name="Kim M.S."/>
            <person name="Koo N."/>
            <person name="Laohavisit A."/>
            <person name="Lee Y.H."/>
            <person name="Lumba S."/>
            <person name="McCourt P."/>
            <person name="Mortimer J.C."/>
            <person name="Mutuku J.M."/>
            <person name="Nomura T."/>
            <person name="Sasaki-Sekimoto Y."/>
            <person name="Seto Y."/>
            <person name="Wang Y."/>
            <person name="Wakatake T."/>
            <person name="Sakakibara H."/>
            <person name="Demura T."/>
            <person name="Yamaguchi S."/>
            <person name="Yoneyama K."/>
            <person name="Manabe R.I."/>
            <person name="Nelson D.C."/>
            <person name="Schulman A.H."/>
            <person name="Timko M.P."/>
            <person name="dePamphilis C.W."/>
            <person name="Choi D."/>
            <person name="Shirasu K."/>
        </authorList>
    </citation>
    <scope>NUCLEOTIDE SEQUENCE [LARGE SCALE GENOMIC DNA]</scope>
    <source>
        <strain evidence="2">cv. UVA1</strain>
    </source>
</reference>
<accession>A0A5A7PAB8</accession>
<protein>
    <submittedName>
        <fullName evidence="1">Indeterminate(ID)-domain 11</fullName>
    </submittedName>
</protein>
<dbReference type="AlphaFoldDB" id="A0A5A7PAB8"/>
<dbReference type="EMBL" id="BKCP01004224">
    <property type="protein sequence ID" value="GER29651.1"/>
    <property type="molecule type" value="Genomic_DNA"/>
</dbReference>
<name>A0A5A7PAB8_STRAF</name>
<dbReference type="Proteomes" id="UP000325081">
    <property type="component" value="Unassembled WGS sequence"/>
</dbReference>
<keyword evidence="2" id="KW-1185">Reference proteome</keyword>
<evidence type="ECO:0000313" key="1">
    <source>
        <dbReference type="EMBL" id="GER29651.1"/>
    </source>
</evidence>
<sequence>MYRRLTHSAERLAVGLKIKNKLKNMCFLLVAGLRGFGHWPLLVGMMCHLVLDLLNLGGAKICEADKKEISQPRICSVIAKGRIMRFIQVAWPPSSGSRLLGATEEAVLPEVLSRHKSIAISWLQPHPIALT</sequence>
<organism evidence="1 2">
    <name type="scientific">Striga asiatica</name>
    <name type="common">Asiatic witchweed</name>
    <name type="synonym">Buchnera asiatica</name>
    <dbReference type="NCBI Taxonomy" id="4170"/>
    <lineage>
        <taxon>Eukaryota</taxon>
        <taxon>Viridiplantae</taxon>
        <taxon>Streptophyta</taxon>
        <taxon>Embryophyta</taxon>
        <taxon>Tracheophyta</taxon>
        <taxon>Spermatophyta</taxon>
        <taxon>Magnoliopsida</taxon>
        <taxon>eudicotyledons</taxon>
        <taxon>Gunneridae</taxon>
        <taxon>Pentapetalae</taxon>
        <taxon>asterids</taxon>
        <taxon>lamiids</taxon>
        <taxon>Lamiales</taxon>
        <taxon>Orobanchaceae</taxon>
        <taxon>Buchnereae</taxon>
        <taxon>Striga</taxon>
    </lineage>
</organism>
<evidence type="ECO:0000313" key="2">
    <source>
        <dbReference type="Proteomes" id="UP000325081"/>
    </source>
</evidence>
<comment type="caution">
    <text evidence="1">The sequence shown here is derived from an EMBL/GenBank/DDBJ whole genome shotgun (WGS) entry which is preliminary data.</text>
</comment>